<proteinExistence type="predicted"/>
<accession>A0AAW2CMB0</accession>
<sequence>MVVVDGCRSGDTYVDAAMGSMATGSGFVAVVVVEQFKKRWDPTFVDDDLLVSIVVLGQRGELESRVCSILRLTHVKHSDVGPNSRQNWVVARYRRQRKVGPVIGIVDRE</sequence>
<keyword evidence="2" id="KW-1185">Reference proteome</keyword>
<reference evidence="1 2" key="1">
    <citation type="submission" date="2024-01" db="EMBL/GenBank/DDBJ databases">
        <title>A telomere-to-telomere, gap-free genome of sweet tea (Lithocarpus litseifolius).</title>
        <authorList>
            <person name="Zhou J."/>
        </authorList>
    </citation>
    <scope>NUCLEOTIDE SEQUENCE [LARGE SCALE GENOMIC DNA]</scope>
    <source>
        <strain evidence="1">Zhou-2022a</strain>
        <tissue evidence="1">Leaf</tissue>
    </source>
</reference>
<comment type="caution">
    <text evidence="1">The sequence shown here is derived from an EMBL/GenBank/DDBJ whole genome shotgun (WGS) entry which is preliminary data.</text>
</comment>
<dbReference type="EMBL" id="JAZDWU010000006">
    <property type="protein sequence ID" value="KAK9998938.1"/>
    <property type="molecule type" value="Genomic_DNA"/>
</dbReference>
<name>A0AAW2CMB0_9ROSI</name>
<dbReference type="AlphaFoldDB" id="A0AAW2CMB0"/>
<gene>
    <name evidence="1" type="ORF">SO802_018541</name>
</gene>
<evidence type="ECO:0000313" key="2">
    <source>
        <dbReference type="Proteomes" id="UP001459277"/>
    </source>
</evidence>
<evidence type="ECO:0000313" key="1">
    <source>
        <dbReference type="EMBL" id="KAK9998938.1"/>
    </source>
</evidence>
<organism evidence="1 2">
    <name type="scientific">Lithocarpus litseifolius</name>
    <dbReference type="NCBI Taxonomy" id="425828"/>
    <lineage>
        <taxon>Eukaryota</taxon>
        <taxon>Viridiplantae</taxon>
        <taxon>Streptophyta</taxon>
        <taxon>Embryophyta</taxon>
        <taxon>Tracheophyta</taxon>
        <taxon>Spermatophyta</taxon>
        <taxon>Magnoliopsida</taxon>
        <taxon>eudicotyledons</taxon>
        <taxon>Gunneridae</taxon>
        <taxon>Pentapetalae</taxon>
        <taxon>rosids</taxon>
        <taxon>fabids</taxon>
        <taxon>Fagales</taxon>
        <taxon>Fagaceae</taxon>
        <taxon>Lithocarpus</taxon>
    </lineage>
</organism>
<protein>
    <submittedName>
        <fullName evidence="1">Uncharacterized protein</fullName>
    </submittedName>
</protein>
<dbReference type="Proteomes" id="UP001459277">
    <property type="component" value="Unassembled WGS sequence"/>
</dbReference>